<dbReference type="PANTHER" id="PTHR47942">
    <property type="entry name" value="TETRATRICOPEPTIDE REPEAT (TPR)-LIKE SUPERFAMILY PROTEIN-RELATED"/>
    <property type="match status" value="1"/>
</dbReference>
<feature type="repeat" description="PPR" evidence="2">
    <location>
        <begin position="339"/>
        <end position="373"/>
    </location>
</feature>
<dbReference type="Pfam" id="PF13041">
    <property type="entry name" value="PPR_2"/>
    <property type="match status" value="4"/>
</dbReference>
<comment type="caution">
    <text evidence="3">The sequence shown here is derived from an EMBL/GenBank/DDBJ whole genome shotgun (WGS) entry which is preliminary data.</text>
</comment>
<keyword evidence="1" id="KW-0677">Repeat</keyword>
<dbReference type="AlphaFoldDB" id="A0AAD8IHX0"/>
<evidence type="ECO:0000256" key="1">
    <source>
        <dbReference type="ARBA" id="ARBA00022737"/>
    </source>
</evidence>
<dbReference type="PANTHER" id="PTHR47942:SF16">
    <property type="entry name" value="PENTATRICOPEPTIDE REPEAT DOMAIN CONTAINING PROTEIN-RELATED"/>
    <property type="match status" value="1"/>
</dbReference>
<proteinExistence type="predicted"/>
<sequence>MSLLSVSSILPPPRRLGTFSSCFQLLTHSSSPSIISVAHFRAQRNYIPHSTHIPDSHLKLQRLLTENKSGFKNLDNALSLFRKMLKMQPLPCHFHFCQLLTTLVKMKQYQVAFSLFREMCTLSIPVSIITFNIAINCCCHSNRVDYAFSLLATTFKRGFVPNVVTYNTLIRGLLSQHKFAEARLFFANLIKFRQVQPNVVTFTTMIDGLCKTGHTDMALSLFRFMEKSDCEPNTVTYNAIVNSLCKRGLVDDALNLHSRMMDEGIFPDVWTYSPIIQVLCSLKRWEEVGLLLDQMIHDMKISPDVHTFTILVDAYSKSGKLDDAKHLIQIMNERGENPDIVTYTSLMQGYCSQGQMDEALAMLNTIRSKKIMPTCYTYSILMNAYCRELKLDIAMDLYRNMASDGLSPTVVTHTILLHGLCQLGKSMEALTFFYKIQGLGHKPDMVTYETLLGGLCKNHYVDKALSLFRTIECNGLIPESNTYNIIIRGCLWSKKYDGACELVDKMVYSGFSIDAATTSVLRHLLLSKAHDPTLVAIYQKCLIALRNVLLKHAVVHVSTINSHTFFFQVSQPCRESLGRRRITSVTVEEAMPAKHKVTPVDINSEAKARDADQEIGVLDAKRFDGDAEDHQL</sequence>
<dbReference type="InterPro" id="IPR002885">
    <property type="entry name" value="PPR_rpt"/>
</dbReference>
<feature type="repeat" description="PPR" evidence="2">
    <location>
        <begin position="127"/>
        <end position="161"/>
    </location>
</feature>
<accession>A0AAD8IHX0</accession>
<feature type="repeat" description="PPR" evidence="2">
    <location>
        <begin position="304"/>
        <end position="338"/>
    </location>
</feature>
<dbReference type="Gene3D" id="1.25.40.10">
    <property type="entry name" value="Tetratricopeptide repeat domain"/>
    <property type="match status" value="4"/>
</dbReference>
<evidence type="ECO:0000313" key="4">
    <source>
        <dbReference type="Proteomes" id="UP001237642"/>
    </source>
</evidence>
<dbReference type="Proteomes" id="UP001237642">
    <property type="component" value="Unassembled WGS sequence"/>
</dbReference>
<dbReference type="Pfam" id="PF12854">
    <property type="entry name" value="PPR_1"/>
    <property type="match status" value="2"/>
</dbReference>
<feature type="repeat" description="PPR" evidence="2">
    <location>
        <begin position="444"/>
        <end position="478"/>
    </location>
</feature>
<dbReference type="Pfam" id="PF01535">
    <property type="entry name" value="PPR"/>
    <property type="match status" value="1"/>
</dbReference>
<dbReference type="InterPro" id="IPR051222">
    <property type="entry name" value="PPR/CCM1_RNA-binding"/>
</dbReference>
<dbReference type="NCBIfam" id="TIGR00756">
    <property type="entry name" value="PPR"/>
    <property type="match status" value="11"/>
</dbReference>
<reference evidence="3" key="2">
    <citation type="submission" date="2023-05" db="EMBL/GenBank/DDBJ databases">
        <authorList>
            <person name="Schelkunov M.I."/>
        </authorList>
    </citation>
    <scope>NUCLEOTIDE SEQUENCE</scope>
    <source>
        <strain evidence="3">Hsosn_3</strain>
        <tissue evidence="3">Leaf</tissue>
    </source>
</reference>
<feature type="repeat" description="PPR" evidence="2">
    <location>
        <begin position="162"/>
        <end position="197"/>
    </location>
</feature>
<protein>
    <submittedName>
        <fullName evidence="3">Pentatricopeptide repeat protein</fullName>
    </submittedName>
</protein>
<gene>
    <name evidence="3" type="ORF">POM88_023765</name>
</gene>
<dbReference type="PROSITE" id="PS51375">
    <property type="entry name" value="PPR"/>
    <property type="match status" value="10"/>
</dbReference>
<name>A0AAD8IHX0_9APIA</name>
<feature type="repeat" description="PPR" evidence="2">
    <location>
        <begin position="479"/>
        <end position="513"/>
    </location>
</feature>
<feature type="repeat" description="PPR" evidence="2">
    <location>
        <begin position="233"/>
        <end position="267"/>
    </location>
</feature>
<dbReference type="InterPro" id="IPR011990">
    <property type="entry name" value="TPR-like_helical_dom_sf"/>
</dbReference>
<reference evidence="3" key="1">
    <citation type="submission" date="2023-02" db="EMBL/GenBank/DDBJ databases">
        <title>Genome of toxic invasive species Heracleum sosnowskyi carries increased number of genes despite the absence of recent whole-genome duplications.</title>
        <authorList>
            <person name="Schelkunov M."/>
            <person name="Shtratnikova V."/>
            <person name="Makarenko M."/>
            <person name="Klepikova A."/>
            <person name="Omelchenko D."/>
            <person name="Novikova G."/>
            <person name="Obukhova E."/>
            <person name="Bogdanov V."/>
            <person name="Penin A."/>
            <person name="Logacheva M."/>
        </authorList>
    </citation>
    <scope>NUCLEOTIDE SEQUENCE</scope>
    <source>
        <strain evidence="3">Hsosn_3</strain>
        <tissue evidence="3">Leaf</tissue>
    </source>
</reference>
<dbReference type="EMBL" id="JAUIZM010000005">
    <property type="protein sequence ID" value="KAK1386030.1"/>
    <property type="molecule type" value="Genomic_DNA"/>
</dbReference>
<feature type="repeat" description="PPR" evidence="2">
    <location>
        <begin position="374"/>
        <end position="408"/>
    </location>
</feature>
<evidence type="ECO:0000256" key="2">
    <source>
        <dbReference type="PROSITE-ProRule" id="PRU00708"/>
    </source>
</evidence>
<organism evidence="3 4">
    <name type="scientific">Heracleum sosnowskyi</name>
    <dbReference type="NCBI Taxonomy" id="360622"/>
    <lineage>
        <taxon>Eukaryota</taxon>
        <taxon>Viridiplantae</taxon>
        <taxon>Streptophyta</taxon>
        <taxon>Embryophyta</taxon>
        <taxon>Tracheophyta</taxon>
        <taxon>Spermatophyta</taxon>
        <taxon>Magnoliopsida</taxon>
        <taxon>eudicotyledons</taxon>
        <taxon>Gunneridae</taxon>
        <taxon>Pentapetalae</taxon>
        <taxon>asterids</taxon>
        <taxon>campanulids</taxon>
        <taxon>Apiales</taxon>
        <taxon>Apiaceae</taxon>
        <taxon>Apioideae</taxon>
        <taxon>apioid superclade</taxon>
        <taxon>Tordylieae</taxon>
        <taxon>Tordyliinae</taxon>
        <taxon>Heracleum</taxon>
    </lineage>
</organism>
<evidence type="ECO:0000313" key="3">
    <source>
        <dbReference type="EMBL" id="KAK1386030.1"/>
    </source>
</evidence>
<feature type="repeat" description="PPR" evidence="2">
    <location>
        <begin position="198"/>
        <end position="232"/>
    </location>
</feature>
<keyword evidence="4" id="KW-1185">Reference proteome</keyword>
<feature type="repeat" description="PPR" evidence="2">
    <location>
        <begin position="409"/>
        <end position="443"/>
    </location>
</feature>